<accession>A0A0M3KFN1</accession>
<keyword evidence="2" id="KW-1185">Reference proteome</keyword>
<protein>
    <submittedName>
        <fullName evidence="3">Beta-glucosidase</fullName>
    </submittedName>
</protein>
<evidence type="ECO:0000313" key="3">
    <source>
        <dbReference type="WBParaSite" id="ASIM_0001979201-mRNA-1"/>
    </source>
</evidence>
<dbReference type="WBParaSite" id="ASIM_0001979201-mRNA-1">
    <property type="protein sequence ID" value="ASIM_0001979201-mRNA-1"/>
    <property type="gene ID" value="ASIM_0001979201"/>
</dbReference>
<sequence length="171" mass="19651">MKLHLALFPKFDYAVENNLQAKALPFGNFHMNKEAVKGVIKAGRLEENRLSQKADTYLKFGLPRMAVHGQSIGDSTLRTNIPLQGAMFGDRKSRSEWDLTGLMAYQMAEEVIGTQQPENHWNSFLQSARHHAQYFSNLDLFQQPSGFNYLRYAKAEELRQESSRCVIYVYT</sequence>
<organism evidence="3">
    <name type="scientific">Anisakis simplex</name>
    <name type="common">Herring worm</name>
    <dbReference type="NCBI Taxonomy" id="6269"/>
    <lineage>
        <taxon>Eukaryota</taxon>
        <taxon>Metazoa</taxon>
        <taxon>Ecdysozoa</taxon>
        <taxon>Nematoda</taxon>
        <taxon>Chromadorea</taxon>
        <taxon>Rhabditida</taxon>
        <taxon>Spirurina</taxon>
        <taxon>Ascaridomorpha</taxon>
        <taxon>Ascaridoidea</taxon>
        <taxon>Anisakidae</taxon>
        <taxon>Anisakis</taxon>
        <taxon>Anisakis simplex complex</taxon>
    </lineage>
</organism>
<dbReference type="Proteomes" id="UP000267096">
    <property type="component" value="Unassembled WGS sequence"/>
</dbReference>
<name>A0A0M3KFN1_ANISI</name>
<proteinExistence type="predicted"/>
<dbReference type="OrthoDB" id="66620at2759"/>
<reference evidence="3" key="1">
    <citation type="submission" date="2017-02" db="UniProtKB">
        <authorList>
            <consortium name="WormBaseParasite"/>
        </authorList>
    </citation>
    <scope>IDENTIFICATION</scope>
</reference>
<evidence type="ECO:0000313" key="1">
    <source>
        <dbReference type="EMBL" id="VDK67987.1"/>
    </source>
</evidence>
<dbReference type="AlphaFoldDB" id="A0A0M3KFN1"/>
<evidence type="ECO:0000313" key="2">
    <source>
        <dbReference type="Proteomes" id="UP000267096"/>
    </source>
</evidence>
<gene>
    <name evidence="1" type="ORF">ASIM_LOCUS19179</name>
</gene>
<dbReference type="EMBL" id="UYRR01036773">
    <property type="protein sequence ID" value="VDK67987.1"/>
    <property type="molecule type" value="Genomic_DNA"/>
</dbReference>
<reference evidence="1 2" key="2">
    <citation type="submission" date="2018-11" db="EMBL/GenBank/DDBJ databases">
        <authorList>
            <consortium name="Pathogen Informatics"/>
        </authorList>
    </citation>
    <scope>NUCLEOTIDE SEQUENCE [LARGE SCALE GENOMIC DNA]</scope>
</reference>